<dbReference type="Pfam" id="PF02645">
    <property type="entry name" value="DegV"/>
    <property type="match status" value="1"/>
</dbReference>
<dbReference type="EMBL" id="FNHB01000005">
    <property type="protein sequence ID" value="SDM48958.1"/>
    <property type="molecule type" value="Genomic_DNA"/>
</dbReference>
<evidence type="ECO:0000313" key="2">
    <source>
        <dbReference type="EMBL" id="SDM48958.1"/>
    </source>
</evidence>
<dbReference type="Proteomes" id="UP000214880">
    <property type="component" value="Unassembled WGS sequence"/>
</dbReference>
<protein>
    <submittedName>
        <fullName evidence="2">EDD domain protein, DegV family</fullName>
    </submittedName>
</protein>
<dbReference type="SUPFAM" id="SSF82549">
    <property type="entry name" value="DAK1/DegV-like"/>
    <property type="match status" value="1"/>
</dbReference>
<dbReference type="AlphaFoldDB" id="A0A1G9TN50"/>
<dbReference type="InterPro" id="IPR050270">
    <property type="entry name" value="DegV_domain_contain"/>
</dbReference>
<evidence type="ECO:0000313" key="3">
    <source>
        <dbReference type="Proteomes" id="UP000214880"/>
    </source>
</evidence>
<dbReference type="NCBIfam" id="TIGR00762">
    <property type="entry name" value="DegV"/>
    <property type="match status" value="1"/>
</dbReference>
<sequence>MPEIHVVIDSTANIPAVDLAQHSPDFPAVHRRLYDGIGTLIRAGHEVLVITLAEALSGTAQGARTAAQMLNSHNIYIIDSGTTAIGIIHLAQAALTMADSGSTAAAIAARLQAMARVTHTLFAPATLEYLYKGGRIGGAAALVGSILQIKPVLHLVGGKVAVVDKVRTRGRAIERMLAELARYDRLARIGIVETGASAEAEALSRRIGELYPYSDITISGIGSVLAAHLGPGLIGLIFQEEL</sequence>
<dbReference type="PROSITE" id="PS51482">
    <property type="entry name" value="DEGV"/>
    <property type="match status" value="1"/>
</dbReference>
<dbReference type="Gene3D" id="3.40.50.10440">
    <property type="entry name" value="Dihydroxyacetone kinase, domain 1"/>
    <property type="match status" value="1"/>
</dbReference>
<dbReference type="STRING" id="146817.SAMN04488502_10527"/>
<name>A0A1G9TN50_9FIRM</name>
<dbReference type="InterPro" id="IPR043168">
    <property type="entry name" value="DegV_C"/>
</dbReference>
<dbReference type="GO" id="GO:0008289">
    <property type="term" value="F:lipid binding"/>
    <property type="evidence" value="ECO:0007669"/>
    <property type="project" value="UniProtKB-KW"/>
</dbReference>
<evidence type="ECO:0000256" key="1">
    <source>
        <dbReference type="ARBA" id="ARBA00023121"/>
    </source>
</evidence>
<dbReference type="InterPro" id="IPR003797">
    <property type="entry name" value="DegV"/>
</dbReference>
<accession>A0A1G9TN50</accession>
<reference evidence="2 3" key="1">
    <citation type="submission" date="2016-10" db="EMBL/GenBank/DDBJ databases">
        <authorList>
            <person name="de Groot N.N."/>
        </authorList>
    </citation>
    <scope>NUCLEOTIDE SEQUENCE [LARGE SCALE GENOMIC DNA]</scope>
    <source>
        <strain evidence="2 3">DSM 1736</strain>
    </source>
</reference>
<organism evidence="2 3">
    <name type="scientific">Dendrosporobacter quercicolus</name>
    <dbReference type="NCBI Taxonomy" id="146817"/>
    <lineage>
        <taxon>Bacteria</taxon>
        <taxon>Bacillati</taxon>
        <taxon>Bacillota</taxon>
        <taxon>Negativicutes</taxon>
        <taxon>Selenomonadales</taxon>
        <taxon>Sporomusaceae</taxon>
        <taxon>Dendrosporobacter</taxon>
    </lineage>
</organism>
<dbReference type="Gene3D" id="3.30.1180.10">
    <property type="match status" value="1"/>
</dbReference>
<keyword evidence="1" id="KW-0446">Lipid-binding</keyword>
<keyword evidence="3" id="KW-1185">Reference proteome</keyword>
<gene>
    <name evidence="2" type="ORF">SAMN04488502_10527</name>
</gene>
<dbReference type="PANTHER" id="PTHR33434:SF2">
    <property type="entry name" value="FATTY ACID-BINDING PROTEIN TM_1468"/>
    <property type="match status" value="1"/>
</dbReference>
<proteinExistence type="predicted"/>
<dbReference type="PANTHER" id="PTHR33434">
    <property type="entry name" value="DEGV DOMAIN-CONTAINING PROTEIN DR_1986-RELATED"/>
    <property type="match status" value="1"/>
</dbReference>